<keyword evidence="5" id="KW-1185">Reference proteome</keyword>
<dbReference type="Gene3D" id="3.90.226.10">
    <property type="entry name" value="2-enoyl-CoA Hydratase, Chain A, domain 1"/>
    <property type="match status" value="1"/>
</dbReference>
<dbReference type="Proteomes" id="UP000070433">
    <property type="component" value="Chromosome"/>
</dbReference>
<reference evidence="4 5" key="1">
    <citation type="journal article" date="2014" name="Int. J. Syst. Evol. Microbiol.">
        <title>Ramlibacter solisilvae sp. nov., isolated from forest soil, and emended description of the genus Ramlibacter.</title>
        <authorList>
            <person name="Lee H.J."/>
            <person name="Lee S.H."/>
            <person name="Lee S.S."/>
            <person name="Lee J.S."/>
            <person name="Kim Y."/>
            <person name="Kim S.C."/>
            <person name="Jeon C.O."/>
        </authorList>
    </citation>
    <scope>NUCLEOTIDE SEQUENCE [LARGE SCALE GENOMIC DNA]</scope>
    <source>
        <strain evidence="4 5">5-10</strain>
    </source>
</reference>
<dbReference type="Pfam" id="PF00378">
    <property type="entry name" value="ECH_1"/>
    <property type="match status" value="1"/>
</dbReference>
<dbReference type="InterPro" id="IPR001753">
    <property type="entry name" value="Enoyl-CoA_hydra/iso"/>
</dbReference>
<comment type="similarity">
    <text evidence="1 3">Belongs to the enoyl-CoA hydratase/isomerase family.</text>
</comment>
<keyword evidence="2" id="KW-0456">Lyase</keyword>
<gene>
    <name evidence="4" type="ORF">UC35_22625</name>
</gene>
<proteinExistence type="inferred from homology"/>
<organism evidence="4 5">
    <name type="scientific">Ramlibacter tataouinensis</name>
    <dbReference type="NCBI Taxonomy" id="94132"/>
    <lineage>
        <taxon>Bacteria</taxon>
        <taxon>Pseudomonadati</taxon>
        <taxon>Pseudomonadota</taxon>
        <taxon>Betaproteobacteria</taxon>
        <taxon>Burkholderiales</taxon>
        <taxon>Comamonadaceae</taxon>
        <taxon>Ramlibacter</taxon>
    </lineage>
</organism>
<evidence type="ECO:0000256" key="1">
    <source>
        <dbReference type="ARBA" id="ARBA00005254"/>
    </source>
</evidence>
<dbReference type="CDD" id="cd06558">
    <property type="entry name" value="crotonase-like"/>
    <property type="match status" value="1"/>
</dbReference>
<dbReference type="FunFam" id="3.90.226.10:FF:000009">
    <property type="entry name" value="Carnitinyl-CoA dehydratase"/>
    <property type="match status" value="1"/>
</dbReference>
<dbReference type="GO" id="GO:0006635">
    <property type="term" value="P:fatty acid beta-oxidation"/>
    <property type="evidence" value="ECO:0007669"/>
    <property type="project" value="TreeGrafter"/>
</dbReference>
<protein>
    <submittedName>
        <fullName evidence="4">2,3-dehydroadipyl-CoA hydratase</fullName>
    </submittedName>
</protein>
<dbReference type="PANTHER" id="PTHR11941:SF54">
    <property type="entry name" value="ENOYL-COA HYDRATASE, MITOCHONDRIAL"/>
    <property type="match status" value="1"/>
</dbReference>
<dbReference type="GO" id="GO:0016836">
    <property type="term" value="F:hydro-lyase activity"/>
    <property type="evidence" value="ECO:0007669"/>
    <property type="project" value="UniProtKB-ARBA"/>
</dbReference>
<name>A0A140HLE2_9BURK</name>
<evidence type="ECO:0000256" key="3">
    <source>
        <dbReference type="RuleBase" id="RU003707"/>
    </source>
</evidence>
<evidence type="ECO:0000313" key="4">
    <source>
        <dbReference type="EMBL" id="AMO25675.1"/>
    </source>
</evidence>
<dbReference type="InterPro" id="IPR014748">
    <property type="entry name" value="Enoyl-CoA_hydra_C"/>
</dbReference>
<dbReference type="AlphaFoldDB" id="A0A140HLE2"/>
<dbReference type="InterPro" id="IPR018376">
    <property type="entry name" value="Enoyl-CoA_hyd/isom_CS"/>
</dbReference>
<evidence type="ECO:0000256" key="2">
    <source>
        <dbReference type="ARBA" id="ARBA00023239"/>
    </source>
</evidence>
<dbReference type="PROSITE" id="PS00166">
    <property type="entry name" value="ENOYL_COA_HYDRATASE"/>
    <property type="match status" value="1"/>
</dbReference>
<dbReference type="Gene3D" id="1.10.12.10">
    <property type="entry name" value="Lyase 2-enoyl-coa Hydratase, Chain A, domain 2"/>
    <property type="match status" value="1"/>
</dbReference>
<evidence type="ECO:0000313" key="5">
    <source>
        <dbReference type="Proteomes" id="UP000070433"/>
    </source>
</evidence>
<dbReference type="SUPFAM" id="SSF52096">
    <property type="entry name" value="ClpP/crotonase"/>
    <property type="match status" value="1"/>
</dbReference>
<dbReference type="PANTHER" id="PTHR11941">
    <property type="entry name" value="ENOYL-COA HYDRATASE-RELATED"/>
    <property type="match status" value="1"/>
</dbReference>
<dbReference type="InterPro" id="IPR029045">
    <property type="entry name" value="ClpP/crotonase-like_dom_sf"/>
</dbReference>
<dbReference type="EMBL" id="CP010951">
    <property type="protein sequence ID" value="AMO25675.1"/>
    <property type="molecule type" value="Genomic_DNA"/>
</dbReference>
<dbReference type="FunFam" id="1.10.12.10:FF:000001">
    <property type="entry name" value="Probable enoyl-CoA hydratase, mitochondrial"/>
    <property type="match status" value="1"/>
</dbReference>
<dbReference type="PATRIC" id="fig|94132.3.peg.4610"/>
<sequence>MAVSLQPGGVVLVELHRPAVRNALRTATLAEIVDVLDIVAADAHLGAVVITGSEKFFAAGADLKEMGALGPIELLADGRPRYWKRIAAFPKPLLAAVSGYALGAGCELAMQADIVIAGEGAQFGQPEINLGIIPGAGGTQRLVRVVGKSRAMQMVLSGEPIDAACALQCGLVSEVVPDEQVVPRTLALARLIAGKAPLALRAAKEALLLSYESALTPALEAERKAFVLLAASQDRNEGIAAFLEKRRPNYEGR</sequence>
<accession>A0A140HLE2</accession>